<dbReference type="Pfam" id="PF00246">
    <property type="entry name" value="Peptidase_M14"/>
    <property type="match status" value="1"/>
</dbReference>
<name>A0A4R6IFB4_9SPHI</name>
<evidence type="ECO:0000313" key="3">
    <source>
        <dbReference type="EMBL" id="TDO20762.1"/>
    </source>
</evidence>
<dbReference type="InterPro" id="IPR029062">
    <property type="entry name" value="Class_I_gatase-like"/>
</dbReference>
<dbReference type="GO" id="GO:0004181">
    <property type="term" value="F:metallocarboxypeptidase activity"/>
    <property type="evidence" value="ECO:0007669"/>
    <property type="project" value="InterPro"/>
</dbReference>
<organism evidence="3 4">
    <name type="scientific">Pedobacter duraquae</name>
    <dbReference type="NCBI Taxonomy" id="425511"/>
    <lineage>
        <taxon>Bacteria</taxon>
        <taxon>Pseudomonadati</taxon>
        <taxon>Bacteroidota</taxon>
        <taxon>Sphingobacteriia</taxon>
        <taxon>Sphingobacteriales</taxon>
        <taxon>Sphingobacteriaceae</taxon>
        <taxon>Pedobacter</taxon>
    </lineage>
</organism>
<sequence length="911" mass="100822">MYNQTQTLHKTQAINLKLDINMKIRLTITRILIVLGTFGIQQQVSAQNGYFFPKATQLDPKIPTPEQFLGYPIGTYFTRHDQVVAYFRQLEKVSDRIHVQGIGKTYEQREQIIVTITAPANYNKLEQIRQEHLKQIDPATPALTNSSPIIIHLGYGVHGNETSSTETSLLTGYYLAASNDAETQKWLNESVIFIDPSLNPDGRDRAAAWVNSYHSFPAVGDPLDKEHQEGWPGGRTNHYFTDLNRDWLNLVQVESRNRLTFFHQWYPNVQIDFHEQGTNATYYFEPTPKSHESPIIPQFLYEYQVILAKYHAKALDDIGSLYFTKENYDNLSPIYGSTYPKFFGSVAATFEQASSRGILQESTNGPLTFAFTIRNHLATSFSTISGAIAEKAGLFKVQKDFFKYALEQGQKNPAKGFVFGDKNDVTLTQKFLGLLLQHHVEVYETSDNISQEGKTFEKGKSYVVPSAQPNFLIVHSIFEENSLKDSIFYDNTGWSIIHAYGLKYAKIPTAFSKGAQVKGLAAETGKLTGDRSGYAYLINSSDYNFTKALYQLQLKNILVKTAFKSFAANTPSGKKAYLPGSLVVPVVGQTISADSLYAALNTVAKTVNIEITSVSSGFSAEGIDLGSSNIRSLRKPEVALAFGQGVTSSEAGQVWFLLNQQLNLPVTKLDLQSFGRAALGRYNVLVLPGGNYSAWDKATVDKIKAWVNDGGTLITFQTATAWAVQQDIVKEKLSQTENFGRRGDIAPVPAPTEKPEDVKKEGVKAAVTEIRPQQSRPSSERLDYARQEDVEGSKRINGAIFLSDLDITHPIAFGVTSRKLFINKNGSTLLLPSANKYATVAQYTAKPFINGYSSKANIAKVANSAAIIATASGGGEVVLFADDPTYRGYWLGTSRLFLNAIFFGNLLGGGR</sequence>
<keyword evidence="3" id="KW-0121">Carboxypeptidase</keyword>
<dbReference type="PROSITE" id="PS52035">
    <property type="entry name" value="PEPTIDASE_M14"/>
    <property type="match status" value="1"/>
</dbReference>
<reference evidence="3 4" key="1">
    <citation type="submission" date="2019-03" db="EMBL/GenBank/DDBJ databases">
        <title>Genomic Encyclopedia of Archaeal and Bacterial Type Strains, Phase II (KMG-II): from individual species to whole genera.</title>
        <authorList>
            <person name="Goeker M."/>
        </authorList>
    </citation>
    <scope>NUCLEOTIDE SEQUENCE [LARGE SCALE GENOMIC DNA]</scope>
    <source>
        <strain evidence="3 4">DSM 19034</strain>
    </source>
</reference>
<keyword evidence="4" id="KW-1185">Reference proteome</keyword>
<dbReference type="Gene3D" id="3.40.50.880">
    <property type="match status" value="1"/>
</dbReference>
<dbReference type="SMART" id="SM00631">
    <property type="entry name" value="Zn_pept"/>
    <property type="match status" value="1"/>
</dbReference>
<comment type="caution">
    <text evidence="3">The sequence shown here is derived from an EMBL/GenBank/DDBJ whole genome shotgun (WGS) entry which is preliminary data.</text>
</comment>
<dbReference type="GO" id="GO:0008270">
    <property type="term" value="F:zinc ion binding"/>
    <property type="evidence" value="ECO:0007669"/>
    <property type="project" value="InterPro"/>
</dbReference>
<dbReference type="Gene3D" id="3.40.630.10">
    <property type="entry name" value="Zn peptidases"/>
    <property type="match status" value="1"/>
</dbReference>
<keyword evidence="3" id="KW-0378">Hydrolase</keyword>
<feature type="domain" description="Peptidase M14" evidence="2">
    <location>
        <begin position="75"/>
        <end position="405"/>
    </location>
</feature>
<keyword evidence="3" id="KW-0645">Protease</keyword>
<proteinExistence type="inferred from homology"/>
<dbReference type="AlphaFoldDB" id="A0A4R6IFB4"/>
<dbReference type="EMBL" id="SNWM01000004">
    <property type="protein sequence ID" value="TDO20762.1"/>
    <property type="molecule type" value="Genomic_DNA"/>
</dbReference>
<evidence type="ECO:0000313" key="4">
    <source>
        <dbReference type="Proteomes" id="UP000295499"/>
    </source>
</evidence>
<evidence type="ECO:0000256" key="1">
    <source>
        <dbReference type="PROSITE-ProRule" id="PRU01379"/>
    </source>
</evidence>
<evidence type="ECO:0000259" key="2">
    <source>
        <dbReference type="PROSITE" id="PS52035"/>
    </source>
</evidence>
<dbReference type="Proteomes" id="UP000295499">
    <property type="component" value="Unassembled WGS sequence"/>
</dbReference>
<accession>A0A4R6IFB4</accession>
<dbReference type="SUPFAM" id="SSF53187">
    <property type="entry name" value="Zn-dependent exopeptidases"/>
    <property type="match status" value="1"/>
</dbReference>
<dbReference type="SUPFAM" id="SSF52317">
    <property type="entry name" value="Class I glutamine amidotransferase-like"/>
    <property type="match status" value="1"/>
</dbReference>
<dbReference type="CDD" id="cd03143">
    <property type="entry name" value="A4_beta-galactosidase_middle_domain"/>
    <property type="match status" value="1"/>
</dbReference>
<dbReference type="InterPro" id="IPR000834">
    <property type="entry name" value="Peptidase_M14"/>
</dbReference>
<comment type="caution">
    <text evidence="1">Lacks conserved residue(s) required for the propagation of feature annotation.</text>
</comment>
<gene>
    <name evidence="3" type="ORF">CLV32_3396</name>
</gene>
<dbReference type="GO" id="GO:0006508">
    <property type="term" value="P:proteolysis"/>
    <property type="evidence" value="ECO:0007669"/>
    <property type="project" value="InterPro"/>
</dbReference>
<protein>
    <submittedName>
        <fullName evidence="3">Zinc carboxypeptidase</fullName>
    </submittedName>
</protein>
<comment type="similarity">
    <text evidence="1">Belongs to the peptidase M14 family.</text>
</comment>